<comment type="caution">
    <text evidence="1">The sequence shown here is derived from an EMBL/GenBank/DDBJ whole genome shotgun (WGS) entry which is preliminary data.</text>
</comment>
<reference evidence="2" key="1">
    <citation type="journal article" date="2023" name="Nat. Plants">
        <title>Single-cell RNA sequencing provides a high-resolution roadmap for understanding the multicellular compartmentation of specialized metabolism.</title>
        <authorList>
            <person name="Sun S."/>
            <person name="Shen X."/>
            <person name="Li Y."/>
            <person name="Li Y."/>
            <person name="Wang S."/>
            <person name="Li R."/>
            <person name="Zhang H."/>
            <person name="Shen G."/>
            <person name="Guo B."/>
            <person name="Wei J."/>
            <person name="Xu J."/>
            <person name="St-Pierre B."/>
            <person name="Chen S."/>
            <person name="Sun C."/>
        </authorList>
    </citation>
    <scope>NUCLEOTIDE SEQUENCE [LARGE SCALE GENOMIC DNA]</scope>
</reference>
<protein>
    <submittedName>
        <fullName evidence="1">Uncharacterized protein</fullName>
    </submittedName>
</protein>
<evidence type="ECO:0000313" key="1">
    <source>
        <dbReference type="EMBL" id="KAI5650387.1"/>
    </source>
</evidence>
<organism evidence="1 2">
    <name type="scientific">Catharanthus roseus</name>
    <name type="common">Madagascar periwinkle</name>
    <name type="synonym">Vinca rosea</name>
    <dbReference type="NCBI Taxonomy" id="4058"/>
    <lineage>
        <taxon>Eukaryota</taxon>
        <taxon>Viridiplantae</taxon>
        <taxon>Streptophyta</taxon>
        <taxon>Embryophyta</taxon>
        <taxon>Tracheophyta</taxon>
        <taxon>Spermatophyta</taxon>
        <taxon>Magnoliopsida</taxon>
        <taxon>eudicotyledons</taxon>
        <taxon>Gunneridae</taxon>
        <taxon>Pentapetalae</taxon>
        <taxon>asterids</taxon>
        <taxon>lamiids</taxon>
        <taxon>Gentianales</taxon>
        <taxon>Apocynaceae</taxon>
        <taxon>Rauvolfioideae</taxon>
        <taxon>Vinceae</taxon>
        <taxon>Catharanthinae</taxon>
        <taxon>Catharanthus</taxon>
    </lineage>
</organism>
<dbReference type="EMBL" id="CM044708">
    <property type="protein sequence ID" value="KAI5650387.1"/>
    <property type="molecule type" value="Genomic_DNA"/>
</dbReference>
<proteinExistence type="predicted"/>
<evidence type="ECO:0000313" key="2">
    <source>
        <dbReference type="Proteomes" id="UP001060085"/>
    </source>
</evidence>
<accession>A0ACB9ZVY7</accession>
<dbReference type="Proteomes" id="UP001060085">
    <property type="component" value="Linkage Group LG08"/>
</dbReference>
<name>A0ACB9ZVY7_CATRO</name>
<keyword evidence="2" id="KW-1185">Reference proteome</keyword>
<gene>
    <name evidence="1" type="ORF">M9H77_36392</name>
</gene>
<sequence length="175" mass="19808">MSYKVRYQNLFKENSIESPLSAISQGDLDPCLLGVYTVARKKSNSYERDNDGEDDDVNSFVGDEIREDEIKKAKKGKQDNDDNDNSNGEGGRIPWKLGKLNRQRSFQLLLPYKNSALGLPTQKKLCRKSTTSSTIIRKSISNQLYKNPTFLIGLAKDRKGLLRKENNVSVVLHKV</sequence>